<accession>A0A1B8GPV1</accession>
<feature type="region of interest" description="Disordered" evidence="1">
    <location>
        <begin position="33"/>
        <end position="57"/>
    </location>
</feature>
<gene>
    <name evidence="3" type="ORF">VE01_05087</name>
</gene>
<evidence type="ECO:0000256" key="1">
    <source>
        <dbReference type="SAM" id="MobiDB-lite"/>
    </source>
</evidence>
<name>A0A1B8GPV1_9PEZI</name>
<keyword evidence="2" id="KW-0732">Signal</keyword>
<dbReference type="EMBL" id="KV460220">
    <property type="protein sequence ID" value="OBT97848.1"/>
    <property type="molecule type" value="Genomic_DNA"/>
</dbReference>
<dbReference type="GeneID" id="28838473"/>
<evidence type="ECO:0000313" key="3">
    <source>
        <dbReference type="EMBL" id="OBT97848.1"/>
    </source>
</evidence>
<reference evidence="4" key="2">
    <citation type="journal article" date="2018" name="Nat. Commun.">
        <title>Extreme sensitivity to ultraviolet light in the fungal pathogen causing white-nose syndrome of bats.</title>
        <authorList>
            <person name="Palmer J.M."/>
            <person name="Drees K.P."/>
            <person name="Foster J.T."/>
            <person name="Lindner D.L."/>
        </authorList>
    </citation>
    <scope>NUCLEOTIDE SEQUENCE [LARGE SCALE GENOMIC DNA]</scope>
    <source>
        <strain evidence="4">UAMH 10579</strain>
    </source>
</reference>
<sequence>MVCYQLRSWLHVVVGLLLLGQISFIQCSSQPPRRGGRLGSPGCPRQPHHVDPGPPPQPIGIEFGPEHVVAAYAHSPTNITILAMINGRNSSHAAYFENMMLLRLANDKRVIAMAKISRENFPVPTGKEIVLAVKNLLWHYLRNKLPAIPFFGGPKHGESDDGFDDELYYESDHESASWIWMPWIWMRSILSGVGDDIEDALIFALDKFMEVAGLITLNEVLRRKAKSLTDNAIRESFTPVIQELLDSALKNHNVTIDFALLSLPEYFPQKHEYIPINACFSLGVKSAHAIIPKPLAALESVATKPEARILLLDQGHHHMSVQVVHYRRSAPTPFDAFRGEALEKTLFARVTAKGALHDQFMLKDKFNIVRDGWKVHNEIERARILIKDNILDCVSKDRADEDCEEDRHHNEWPLDLKNWWTIIEDFGPSSIPTVVLEWEDVKASEDEYVERLSNSLENFLRASRKVRLDKENGGLSDFGPPQEVDTVVIVTDQPHGALLRRAAKLTVGDGVRIYGGRITDFSMAAEGAAILALKRRRRWDDLQEYEEGLTLDPPVCDVHV</sequence>
<evidence type="ECO:0000313" key="4">
    <source>
        <dbReference type="Proteomes" id="UP000091956"/>
    </source>
</evidence>
<keyword evidence="4" id="KW-1185">Reference proteome</keyword>
<dbReference type="RefSeq" id="XP_018131581.1">
    <property type="nucleotide sequence ID" value="XM_018274553.2"/>
</dbReference>
<dbReference type="OrthoDB" id="4243133at2759"/>
<feature type="signal peptide" evidence="2">
    <location>
        <begin position="1"/>
        <end position="27"/>
    </location>
</feature>
<feature type="chain" id="PRO_5008608828" evidence="2">
    <location>
        <begin position="28"/>
        <end position="560"/>
    </location>
</feature>
<protein>
    <submittedName>
        <fullName evidence="3">Uncharacterized protein</fullName>
    </submittedName>
</protein>
<evidence type="ECO:0000256" key="2">
    <source>
        <dbReference type="SAM" id="SignalP"/>
    </source>
</evidence>
<dbReference type="AlphaFoldDB" id="A0A1B8GPV1"/>
<proteinExistence type="predicted"/>
<organism evidence="3 4">
    <name type="scientific">Pseudogymnoascus verrucosus</name>
    <dbReference type="NCBI Taxonomy" id="342668"/>
    <lineage>
        <taxon>Eukaryota</taxon>
        <taxon>Fungi</taxon>
        <taxon>Dikarya</taxon>
        <taxon>Ascomycota</taxon>
        <taxon>Pezizomycotina</taxon>
        <taxon>Leotiomycetes</taxon>
        <taxon>Thelebolales</taxon>
        <taxon>Thelebolaceae</taxon>
        <taxon>Pseudogymnoascus</taxon>
    </lineage>
</organism>
<reference evidence="3 4" key="1">
    <citation type="submission" date="2016-03" db="EMBL/GenBank/DDBJ databases">
        <title>Comparative genomics of Pseudogymnoascus destructans, the fungus causing white-nose syndrome of bats.</title>
        <authorList>
            <person name="Palmer J.M."/>
            <person name="Drees K.P."/>
            <person name="Foster J.T."/>
            <person name="Lindner D.L."/>
        </authorList>
    </citation>
    <scope>NUCLEOTIDE SEQUENCE [LARGE SCALE GENOMIC DNA]</scope>
    <source>
        <strain evidence="3 4">UAMH 10579</strain>
    </source>
</reference>
<dbReference type="Proteomes" id="UP000091956">
    <property type="component" value="Unassembled WGS sequence"/>
</dbReference>